<gene>
    <name evidence="3" type="ORF">EHV08_05700</name>
</gene>
<dbReference type="Gene3D" id="3.40.50.300">
    <property type="entry name" value="P-loop containing nucleotide triphosphate hydrolases"/>
    <property type="match status" value="1"/>
</dbReference>
<dbReference type="InterPro" id="IPR027417">
    <property type="entry name" value="P-loop_NTPase"/>
</dbReference>
<dbReference type="EMBL" id="RYYU01000001">
    <property type="protein sequence ID" value="RUL59300.1"/>
    <property type="molecule type" value="Genomic_DNA"/>
</dbReference>
<proteinExistence type="predicted"/>
<dbReference type="Pfam" id="PF01926">
    <property type="entry name" value="MMR_HSR1"/>
    <property type="match status" value="1"/>
</dbReference>
<dbReference type="GO" id="GO:0005525">
    <property type="term" value="F:GTP binding"/>
    <property type="evidence" value="ECO:0007669"/>
    <property type="project" value="InterPro"/>
</dbReference>
<dbReference type="SUPFAM" id="SSF52540">
    <property type="entry name" value="P-loop containing nucleoside triphosphate hydrolases"/>
    <property type="match status" value="1"/>
</dbReference>
<organism evidence="3 4">
    <name type="scientific">Prevotella koreensis</name>
    <dbReference type="NCBI Taxonomy" id="2490854"/>
    <lineage>
        <taxon>Bacteria</taxon>
        <taxon>Pseudomonadati</taxon>
        <taxon>Bacteroidota</taxon>
        <taxon>Bacteroidia</taxon>
        <taxon>Bacteroidales</taxon>
        <taxon>Prevotellaceae</taxon>
        <taxon>Prevotella</taxon>
    </lineage>
</organism>
<dbReference type="AlphaFoldDB" id="A0A3S0P879"/>
<evidence type="ECO:0000259" key="2">
    <source>
        <dbReference type="Pfam" id="PF01926"/>
    </source>
</evidence>
<evidence type="ECO:0000256" key="1">
    <source>
        <dbReference type="SAM" id="Phobius"/>
    </source>
</evidence>
<dbReference type="InterPro" id="IPR006073">
    <property type="entry name" value="GTP-bd"/>
</dbReference>
<reference evidence="3 4" key="1">
    <citation type="submission" date="2018-12" db="EMBL/GenBank/DDBJ databases">
        <title>Genome sequencing of Prevotella sp. KCOM 3155 (= JS262).</title>
        <authorList>
            <person name="Kook J.-K."/>
            <person name="Park S.-N."/>
            <person name="Lim Y.K."/>
        </authorList>
    </citation>
    <scope>NUCLEOTIDE SEQUENCE [LARGE SCALE GENOMIC DNA]</scope>
    <source>
        <strain evidence="3 4">KCOM 3155</strain>
    </source>
</reference>
<dbReference type="Proteomes" id="UP000278983">
    <property type="component" value="Unassembled WGS sequence"/>
</dbReference>
<evidence type="ECO:0000313" key="4">
    <source>
        <dbReference type="Proteomes" id="UP000278983"/>
    </source>
</evidence>
<keyword evidence="1" id="KW-1133">Transmembrane helix</keyword>
<keyword evidence="4" id="KW-1185">Reference proteome</keyword>
<comment type="caution">
    <text evidence="3">The sequence shown here is derived from an EMBL/GenBank/DDBJ whole genome shotgun (WGS) entry which is preliminary data.</text>
</comment>
<accession>A0A3S0P879</accession>
<dbReference type="CDD" id="cd00882">
    <property type="entry name" value="Ras_like_GTPase"/>
    <property type="match status" value="1"/>
</dbReference>
<feature type="transmembrane region" description="Helical" evidence="1">
    <location>
        <begin position="503"/>
        <end position="526"/>
    </location>
</feature>
<protein>
    <recommendedName>
        <fullName evidence="2">G domain-containing protein</fullName>
    </recommendedName>
</protein>
<keyword evidence="1" id="KW-0812">Transmembrane</keyword>
<feature type="domain" description="G" evidence="2">
    <location>
        <begin position="85"/>
        <end position="201"/>
    </location>
</feature>
<keyword evidence="1" id="KW-0472">Membrane</keyword>
<sequence>MPIFALAKSIGTMNENARARVEREYRRIVAELQQAAADMRGASGRDAVLTQTRDALASTMERLISGYNTQAEQTIGSTVWDQLVIAFFGETNAGKSTIIETMRILTNEETREMERVRTGSAHDGMIVGDGSADFTKVYCEYHLKINGKPFTLIDVPGIEGREEDYSEDIKRALDKAHSIFYVQGHNKQPDTATAEKIKRYLKDWVSVYSIYNIRGGAGDYDEPEERETLMTEKTVKTETLITGTFSDILGERYKGNISLQGLLAMCSVADFAESRNDLLRTQAKLKKLFGDSNTLFRFSRMFALTELIDNMADHFLEEIVEANKQKMISLARTAYHGIAEELQQQQEATRRTRLLLHTLQSDIRAAATKTQTAIERDIKQVNDKEYNALKDKVCATIDNKMLNDAQRKFAIEQLEAVVPGRIENGMNDVVARNIGEMNDYINLRKQQIDYIPLAEQLNIADPQKRLGSFFVSTKRIEEALNLSIGDVGGFAVSVAGGASIGSFFTFIAPGVATAVGAMLGGLSHIARKTIFGDERRSKAKQVARRQIEKARIDSNIRLRNLTKGINERIAENRDRMTEAIEHEMNNLQTIERIIEDTQRAITKFIEDIKSKEYGTI</sequence>
<evidence type="ECO:0000313" key="3">
    <source>
        <dbReference type="EMBL" id="RUL59300.1"/>
    </source>
</evidence>
<name>A0A3S0P879_9BACT</name>